<dbReference type="PROSITE" id="PS51650">
    <property type="entry name" value="C2_DOCK"/>
    <property type="match status" value="1"/>
</dbReference>
<dbReference type="PROSITE" id="PS50003">
    <property type="entry name" value="PH_DOMAIN"/>
    <property type="match status" value="1"/>
</dbReference>
<proteinExistence type="inferred from homology"/>
<dbReference type="OrthoDB" id="47328at2759"/>
<dbReference type="RefSeq" id="XP_022345900.1">
    <property type="nucleotide sequence ID" value="XM_022490192.1"/>
</dbReference>
<dbReference type="InterPro" id="IPR043162">
    <property type="entry name" value="DOCK_C_lobe_C"/>
</dbReference>
<dbReference type="Pfam" id="PF00169">
    <property type="entry name" value="PH"/>
    <property type="match status" value="1"/>
</dbReference>
<feature type="domain" description="DOCKER" evidence="7">
    <location>
        <begin position="1729"/>
        <end position="2162"/>
    </location>
</feature>
<dbReference type="Gene3D" id="1.20.58.740">
    <property type="match status" value="1"/>
</dbReference>
<dbReference type="InterPro" id="IPR046773">
    <property type="entry name" value="DOCKER_Lobe_C"/>
</dbReference>
<evidence type="ECO:0000256" key="2">
    <source>
        <dbReference type="ARBA" id="ARBA00022658"/>
    </source>
</evidence>
<dbReference type="PANTHER" id="PTHR23317">
    <property type="entry name" value="DEDICATOR OF CYTOKINESIS DOCK"/>
    <property type="match status" value="1"/>
</dbReference>
<dbReference type="InterPro" id="IPR021816">
    <property type="entry name" value="DOCK_C/D_N"/>
</dbReference>
<evidence type="ECO:0000256" key="1">
    <source>
        <dbReference type="ARBA" id="ARBA00022553"/>
    </source>
</evidence>
<dbReference type="InterPro" id="IPR046770">
    <property type="entry name" value="DOCKER_Lobe_B"/>
</dbReference>
<feature type="region of interest" description="Disordered" evidence="4">
    <location>
        <begin position="1294"/>
        <end position="1343"/>
    </location>
</feature>
<dbReference type="InterPro" id="IPR027357">
    <property type="entry name" value="DOCKER_dom"/>
</dbReference>
<dbReference type="Pfam" id="PF06920">
    <property type="entry name" value="DHR-2_Lobe_A"/>
    <property type="match status" value="1"/>
</dbReference>
<dbReference type="Gene3D" id="1.25.40.410">
    <property type="match status" value="1"/>
</dbReference>
<evidence type="ECO:0000256" key="3">
    <source>
        <dbReference type="PROSITE-ProRule" id="PRU00983"/>
    </source>
</evidence>
<accession>A0A8B8F0P9</accession>
<dbReference type="Gene3D" id="2.60.40.150">
    <property type="entry name" value="C2 domain"/>
    <property type="match status" value="1"/>
</dbReference>
<name>A0A8B8F0P9_CRAVI</name>
<evidence type="ECO:0000256" key="4">
    <source>
        <dbReference type="SAM" id="MobiDB-lite"/>
    </source>
</evidence>
<keyword evidence="8" id="KW-1185">Reference proteome</keyword>
<dbReference type="Gene3D" id="2.30.29.30">
    <property type="entry name" value="Pleckstrin-homology domain (PH domain)/Phosphotyrosine-binding domain (PTB)"/>
    <property type="match status" value="1"/>
</dbReference>
<dbReference type="InterPro" id="IPR027007">
    <property type="entry name" value="C2_DOCK-type_domain"/>
</dbReference>
<evidence type="ECO:0000313" key="9">
    <source>
        <dbReference type="RefSeq" id="XP_022345900.1"/>
    </source>
</evidence>
<comment type="similarity">
    <text evidence="3">Belongs to the DOCK family.</text>
</comment>
<dbReference type="SUPFAM" id="SSF50729">
    <property type="entry name" value="PH domain-like"/>
    <property type="match status" value="1"/>
</dbReference>
<dbReference type="InterPro" id="IPR011993">
    <property type="entry name" value="PH-like_dom_sf"/>
</dbReference>
<feature type="compositionally biased region" description="Polar residues" evidence="4">
    <location>
        <begin position="1326"/>
        <end position="1343"/>
    </location>
</feature>
<dbReference type="Pfam" id="PF11878">
    <property type="entry name" value="DOCK_C-D_N"/>
    <property type="match status" value="1"/>
</dbReference>
<dbReference type="GO" id="GO:0007264">
    <property type="term" value="P:small GTPase-mediated signal transduction"/>
    <property type="evidence" value="ECO:0007669"/>
    <property type="project" value="InterPro"/>
</dbReference>
<sequence length="2206" mass="252026">MNKKKKFVLPLPQRSISIEINNNYDYSGADNSCVVARPKQVDPVDYETYIAKNKSILHNDPQREMLTFPYDDIIIPPPNPPKKMRTLYSTVPDSASDEAKDLLVQQCIKSYTDSCHVVKYKYSAYAGRYEKLPCIKQTEPLPHHTFEIDAEPEDKDEDTKSLTASIQKTGWLYKGPDGGKENNFSFTRQFKKRYFVLKQESDFTFSLQFYKDEKKTDAKGAIFMDLAVEAKPNSKRGKHCFEVHTNDRPPYVFAAESEAEMNDWIKVLNKVINAAETASNVSIERNREEMHTPDKSSEKHEVSMHPELMKYNRESESILTKAREEGRHNLFRVYPNIRFHFDEDDEEEGGTSSQDEIEVFPATHCDRYMMRLVDFKLKTQANLAEEGLGQKLTNPEPFFLSFALYDAKEGKKISEDFYIDPNDLEIKRMIPEEILCASDKLNTVDGKNSAPYLFNLAEEWLLKKDRLAVFSVTSCHAEVYLFVRIEKVLQGSLSQACDGYLKAPSGNKIYRQMRQFCSQIGHHRMPFGWAARQLIIESNGPAEMKIYRQEISKFSEPEVIKILQDLKRPEKLGKLQEIPGSLKLIIHKMSPEQPLQKYYNYDTLTSSLVPIKPFPIPPPDPPAIEVEQFVLDRASFCDTFDSYINHLYVYPMNLRYEHQKSFAKARNIACCIEIRDSDEENAIPLKRIYARPEVGVFTTLASATVLHHNTSPDFLEEVKIALPIQIHEKHHILFRFYHVSCEGSKSNRSSSSSVKKRDNIETPVGFAWLPLLSQGRVTVGEQSIQVAACTALPKDYLSAKSPDRTVPSPDIKWVDNGKQIFRVRVQLHSTVYTKDQHLHNFFYHCQKIENALVPGTDVESLNKLKLDKPTMDLEITFLSNSTKSLHAVDVLTYVQFLPTLLNQLFSLLVKTVSDDVALNVVKVLIHIVSEVSLADKQDALKSYVKFVFNPDPVPRGTKNAHTVHEELAKNLTTILRPANADNVVVCKFLKYSWFFFEILIKSMALYLINTDRFKMPRNERFTADYQFRIQNLLQTLTPNIIQKQREMPRETKMANQSLAMFVKSCFTLMDRGFVFKNIAAYVEQFGPGDQKSLYDLKFEFLCEVCSHEHYIPLCLPIMRKGMIKSFKDIKLEALHDLKCDYTLSEEFRKTHYLAGLLLQEVKMCMNEPKEIRRHAIHLLRNQIAKHSFDDRYTSKTLQGRIAALYLPLISILMDHKHHLVEDPSAPPPSQAPTIVVNGDVQSVKQESRPRTPQMTQKSVTFDAAATQRESKVFALIAGHGAPIQSLSEVKAQMMNGSAGSLSRTNSTSSVDKTEGKSSEKVHRRTSSNQNIKDSASDISSTPKPSQVLMKYQKLDIMEVKDLLLCFLHIIKYLPEDILLGWFHNSSEFDIIDFFSILEVCLKNFQYQGRKKIVDLSMIGDSTKASTMPMNRRSVPSLTPRALSQYDGMGEPGHTSSPSEGNAVMKALQEANMSTEVGLVVLDILALYTQTFKRILEHKDGDNSLMRKVFSLYLNFLQTSQSESLQKHVFASWRSFIKKFQPVLFKGNASLCGDLCYEVLRCCNSKLQSTRKEACALLYLLMRNNFEFTKKKNFTRVHLQVIISVSQLIGGVVELSNSRFTDSLAMINSYAASDKAMQPLSPFASLVGGVYRHNTETRVILKDSAYNGICAERRGDCKGRKKGSKEKSGFPLEVKDLTKRIRTVLMATAQMKEHENDPEMLIDLQYSLAKSYATTPELRKTWLESMAKIHRKYENFSEEAHCFLHIAALVAEYLKKRGKLKSRCFPQGCTAFAVISPNVEGDESGIKDDSGMQDVQYTEDTLVEYLEKACRSLEMAERYEVLGDIYKLIIPIYEYSRDFDKLASSYDSLSKAYTKVVDVTASGKRLLGKYFRIAFFGSSYFVEEDGKEYIYKEPKVTSLAEICERLKTMYSEKYGKDIVKLIMDSNKVNPAELDQKFAYIQVTHVTPYFEEKELQKRITEFERNNNIKRFMFETPFTKAGKNRGEIHEQFKRRTVLITSHSFPYMKKRIEIVKKTDSVLHPIEVAIDEMQSKVVDIREVVNLSRPDLKKLQLKLQGSVSAQVNAGPLAYAQAFLMKEKIMKFPLDKTDTLKAIFKDFVYVCSDALELNGTLITTEQKEYHESLSAGFQDIVDKLSDMFDEKLISRNVRASMLEPKVANKILPGEQGLTPRGSQVLNIVSATSDFSSA</sequence>
<feature type="domain" description="PH" evidence="5">
    <location>
        <begin position="165"/>
        <end position="273"/>
    </location>
</feature>
<dbReference type="PANTHER" id="PTHR23317:SF26">
    <property type="entry name" value="ZIZIMIN, ISOFORM K"/>
    <property type="match status" value="1"/>
</dbReference>
<dbReference type="KEGG" id="cvn:111138314"/>
<dbReference type="InterPro" id="IPR035892">
    <property type="entry name" value="C2_domain_sf"/>
</dbReference>
<dbReference type="SMART" id="SM00233">
    <property type="entry name" value="PH"/>
    <property type="match status" value="1"/>
</dbReference>
<evidence type="ECO:0000259" key="6">
    <source>
        <dbReference type="PROSITE" id="PS51650"/>
    </source>
</evidence>
<keyword evidence="2" id="KW-0344">Guanine-nucleotide releasing factor</keyword>
<gene>
    <name evidence="9" type="primary">LOC111138314</name>
</gene>
<dbReference type="SUPFAM" id="SSF48371">
    <property type="entry name" value="ARM repeat"/>
    <property type="match status" value="1"/>
</dbReference>
<dbReference type="InterPro" id="IPR043161">
    <property type="entry name" value="DOCK_C_lobe_A"/>
</dbReference>
<evidence type="ECO:0000259" key="7">
    <source>
        <dbReference type="PROSITE" id="PS51651"/>
    </source>
</evidence>
<evidence type="ECO:0000313" key="8">
    <source>
        <dbReference type="Proteomes" id="UP000694844"/>
    </source>
</evidence>
<dbReference type="Pfam" id="PF20421">
    <property type="entry name" value="DHR-2_Lobe_C"/>
    <property type="match status" value="1"/>
</dbReference>
<dbReference type="GO" id="GO:0005085">
    <property type="term" value="F:guanyl-nucleotide exchange factor activity"/>
    <property type="evidence" value="ECO:0007669"/>
    <property type="project" value="UniProtKB-KW"/>
</dbReference>
<feature type="compositionally biased region" description="Polar residues" evidence="4">
    <location>
        <begin position="1294"/>
        <end position="1310"/>
    </location>
</feature>
<feature type="domain" description="C2 DOCK-type" evidence="6">
    <location>
        <begin position="644"/>
        <end position="828"/>
    </location>
</feature>
<keyword evidence="1" id="KW-0597">Phosphoprotein</keyword>
<dbReference type="Pfam" id="PF14429">
    <property type="entry name" value="DOCK-C2"/>
    <property type="match status" value="1"/>
</dbReference>
<dbReference type="InterPro" id="IPR001849">
    <property type="entry name" value="PH_domain"/>
</dbReference>
<dbReference type="InterPro" id="IPR026791">
    <property type="entry name" value="DOCK"/>
</dbReference>
<reference evidence="9" key="1">
    <citation type="submission" date="2025-08" db="UniProtKB">
        <authorList>
            <consortium name="RefSeq"/>
        </authorList>
    </citation>
    <scope>IDENTIFICATION</scope>
    <source>
        <tissue evidence="9">Whole sample</tissue>
    </source>
</reference>
<dbReference type="PROSITE" id="PS51651">
    <property type="entry name" value="DOCKER"/>
    <property type="match status" value="1"/>
</dbReference>
<dbReference type="Pfam" id="PF20422">
    <property type="entry name" value="DHR-2_Lobe_B"/>
    <property type="match status" value="1"/>
</dbReference>
<dbReference type="Proteomes" id="UP000694844">
    <property type="component" value="Chromosome 5"/>
</dbReference>
<feature type="compositionally biased region" description="Basic and acidic residues" evidence="4">
    <location>
        <begin position="1311"/>
        <end position="1320"/>
    </location>
</feature>
<evidence type="ECO:0000259" key="5">
    <source>
        <dbReference type="PROSITE" id="PS50003"/>
    </source>
</evidence>
<protein>
    <submittedName>
        <fullName evidence="9">Dedicator of cytokinesis protein 9-like isoform X1</fullName>
    </submittedName>
</protein>
<dbReference type="GeneID" id="111138314"/>
<dbReference type="InterPro" id="IPR016024">
    <property type="entry name" value="ARM-type_fold"/>
</dbReference>
<organism evidence="8 9">
    <name type="scientific">Crassostrea virginica</name>
    <name type="common">Eastern oyster</name>
    <dbReference type="NCBI Taxonomy" id="6565"/>
    <lineage>
        <taxon>Eukaryota</taxon>
        <taxon>Metazoa</taxon>
        <taxon>Spiralia</taxon>
        <taxon>Lophotrochozoa</taxon>
        <taxon>Mollusca</taxon>
        <taxon>Bivalvia</taxon>
        <taxon>Autobranchia</taxon>
        <taxon>Pteriomorphia</taxon>
        <taxon>Ostreida</taxon>
        <taxon>Ostreoidea</taxon>
        <taxon>Ostreidae</taxon>
        <taxon>Crassostrea</taxon>
    </lineage>
</organism>
<dbReference type="InterPro" id="IPR046769">
    <property type="entry name" value="DOCKER_Lobe_A"/>
</dbReference>